<organism evidence="2 3">
    <name type="scientific">Fusarium flagelliforme</name>
    <dbReference type="NCBI Taxonomy" id="2675880"/>
    <lineage>
        <taxon>Eukaryota</taxon>
        <taxon>Fungi</taxon>
        <taxon>Dikarya</taxon>
        <taxon>Ascomycota</taxon>
        <taxon>Pezizomycotina</taxon>
        <taxon>Sordariomycetes</taxon>
        <taxon>Hypocreomycetidae</taxon>
        <taxon>Hypocreales</taxon>
        <taxon>Nectriaceae</taxon>
        <taxon>Fusarium</taxon>
        <taxon>Fusarium incarnatum-equiseti species complex</taxon>
    </lineage>
</organism>
<feature type="compositionally biased region" description="Pro residues" evidence="1">
    <location>
        <begin position="100"/>
        <end position="114"/>
    </location>
</feature>
<evidence type="ECO:0000256" key="1">
    <source>
        <dbReference type="SAM" id="MobiDB-lite"/>
    </source>
</evidence>
<comment type="caution">
    <text evidence="2">The sequence shown here is derived from an EMBL/GenBank/DDBJ whole genome shotgun (WGS) entry which is preliminary data.</text>
</comment>
<gene>
    <name evidence="2" type="ORF">FIE12Z_10276</name>
</gene>
<sequence>MAGEWATVADSDEGMRCCLALHRAAQSVEAPRMSDTSTSTYSLDHIYIFFPCSGERLLPSASLPPSHEQVAEPHSHHQHQQQTIINSNHQHHFKMSQQPHGPPYTPPLFSPPPGLPPPPILPPLQHPTILTEIEFAVIMYSGANWKVVNMDRNGPQKNIIWRIPGSNNFLARVVCAQAYGELNRAVGPPGGSNIRAFVNNWEDEVTLSAVACCIRVNEDGKVEYVPGGVRPERQEEFVPWLGGTLGFDVVDMSD</sequence>
<protein>
    <submittedName>
        <fullName evidence="2">Uncharacterized protein</fullName>
    </submittedName>
</protein>
<evidence type="ECO:0000313" key="3">
    <source>
        <dbReference type="Proteomes" id="UP000265631"/>
    </source>
</evidence>
<dbReference type="EMBL" id="PXXK01000350">
    <property type="protein sequence ID" value="RFN45513.1"/>
    <property type="molecule type" value="Genomic_DNA"/>
</dbReference>
<dbReference type="Proteomes" id="UP000265631">
    <property type="component" value="Unassembled WGS sequence"/>
</dbReference>
<name>A0A395ME28_9HYPO</name>
<evidence type="ECO:0000313" key="2">
    <source>
        <dbReference type="EMBL" id="RFN45513.1"/>
    </source>
</evidence>
<reference evidence="2 3" key="1">
    <citation type="journal article" date="2018" name="PLoS Pathog.">
        <title>Evolution of structural diversity of trichothecenes, a family of toxins produced by plant pathogenic and entomopathogenic fungi.</title>
        <authorList>
            <person name="Proctor R.H."/>
            <person name="McCormick S.P."/>
            <person name="Kim H.S."/>
            <person name="Cardoza R.E."/>
            <person name="Stanley A.M."/>
            <person name="Lindo L."/>
            <person name="Kelly A."/>
            <person name="Brown D.W."/>
            <person name="Lee T."/>
            <person name="Vaughan M.M."/>
            <person name="Alexander N.J."/>
            <person name="Busman M."/>
            <person name="Gutierrez S."/>
        </authorList>
    </citation>
    <scope>NUCLEOTIDE SEQUENCE [LARGE SCALE GENOMIC DNA]</scope>
    <source>
        <strain evidence="2 3">NRRL 13405</strain>
    </source>
</reference>
<proteinExistence type="predicted"/>
<keyword evidence="3" id="KW-1185">Reference proteome</keyword>
<dbReference type="AlphaFoldDB" id="A0A395ME28"/>
<dbReference type="OrthoDB" id="5079532at2759"/>
<feature type="region of interest" description="Disordered" evidence="1">
    <location>
        <begin position="61"/>
        <end position="114"/>
    </location>
</feature>
<accession>A0A395ME28</accession>